<evidence type="ECO:0000256" key="38">
    <source>
        <dbReference type="ARBA" id="ARBA00052074"/>
    </source>
</evidence>
<evidence type="ECO:0000256" key="34">
    <source>
        <dbReference type="ARBA" id="ARBA00051606"/>
    </source>
</evidence>
<dbReference type="InParanoid" id="A0A6I8PZJ9"/>
<evidence type="ECO:0000256" key="29">
    <source>
        <dbReference type="ARBA" id="ARBA00050696"/>
    </source>
</evidence>
<evidence type="ECO:0000256" key="33">
    <source>
        <dbReference type="ARBA" id="ARBA00051527"/>
    </source>
</evidence>
<dbReference type="FunCoup" id="A0A6I8PZJ9">
    <property type="interactions" value="164"/>
</dbReference>
<evidence type="ECO:0000256" key="36">
    <source>
        <dbReference type="ARBA" id="ARBA00051763"/>
    </source>
</evidence>
<comment type="catalytic activity">
    <reaction evidence="36">
        <text>(24S)-hydroxycholesterol + reduced [NADPH--hemoprotein reductase] + O2 = (24S,25R)-24,26-dihydroxycholesterol + oxidized [NADPH--hemoprotein reductase] + H2O + H(+)</text>
        <dbReference type="Rhea" id="RHEA:46388"/>
        <dbReference type="Rhea" id="RHEA-COMP:11964"/>
        <dbReference type="Rhea" id="RHEA-COMP:11965"/>
        <dbReference type="ChEBI" id="CHEBI:15377"/>
        <dbReference type="ChEBI" id="CHEBI:15378"/>
        <dbReference type="ChEBI" id="CHEBI:15379"/>
        <dbReference type="ChEBI" id="CHEBI:34310"/>
        <dbReference type="ChEBI" id="CHEBI:57618"/>
        <dbReference type="ChEBI" id="CHEBI:58210"/>
        <dbReference type="ChEBI" id="CHEBI:86165"/>
    </reaction>
    <physiologicalReaction direction="left-to-right" evidence="36">
        <dbReference type="Rhea" id="RHEA:46389"/>
    </physiologicalReaction>
</comment>
<feature type="binding site" description="axial binding residue" evidence="46">
    <location>
        <position position="451"/>
    </location>
    <ligand>
        <name>heme</name>
        <dbReference type="ChEBI" id="CHEBI:30413"/>
    </ligand>
    <ligandPart>
        <name>Fe</name>
        <dbReference type="ChEBI" id="CHEBI:18248"/>
    </ligandPart>
</feature>
<evidence type="ECO:0000256" key="19">
    <source>
        <dbReference type="ARBA" id="ARBA00023136"/>
    </source>
</evidence>
<name>A0A6I8PZJ9_XENTR</name>
<dbReference type="GO" id="GO:0098794">
    <property type="term" value="C:postsynapse"/>
    <property type="evidence" value="ECO:0007669"/>
    <property type="project" value="UniProtKB-SubCell"/>
</dbReference>
<evidence type="ECO:0000256" key="35">
    <source>
        <dbReference type="ARBA" id="ARBA00051748"/>
    </source>
</evidence>
<evidence type="ECO:0000256" key="18">
    <source>
        <dbReference type="ARBA" id="ARBA00023098"/>
    </source>
</evidence>
<dbReference type="InterPro" id="IPR039983">
    <property type="entry name" value="CYP46A1"/>
</dbReference>
<dbReference type="AlphaFoldDB" id="A0A6I8PZJ9"/>
<keyword evidence="10 46" id="KW-0479">Metal-binding</keyword>
<dbReference type="GO" id="GO:0006707">
    <property type="term" value="P:cholesterol catabolic process"/>
    <property type="evidence" value="ECO:0007669"/>
    <property type="project" value="InterPro"/>
</dbReference>
<keyword evidence="7" id="KW-0153">Cholesterol metabolism</keyword>
<evidence type="ECO:0000256" key="13">
    <source>
        <dbReference type="ARBA" id="ARBA00022989"/>
    </source>
</evidence>
<keyword evidence="16" id="KW-0770">Synapse</keyword>
<comment type="catalytic activity">
    <reaction evidence="34">
        <text>7alpha-hydroxycholesterol + reduced [NADPH--hemoprotein reductase] + O2 = (24S)-7alpha-dihydroxycholesterol + oxidized [NADPH--hemoprotein reductase] + H2O + H(+)</text>
        <dbReference type="Rhea" id="RHEA:46380"/>
        <dbReference type="Rhea" id="RHEA-COMP:11964"/>
        <dbReference type="Rhea" id="RHEA-COMP:11965"/>
        <dbReference type="ChEBI" id="CHEBI:15377"/>
        <dbReference type="ChEBI" id="CHEBI:15378"/>
        <dbReference type="ChEBI" id="CHEBI:15379"/>
        <dbReference type="ChEBI" id="CHEBI:17500"/>
        <dbReference type="ChEBI" id="CHEBI:37640"/>
        <dbReference type="ChEBI" id="CHEBI:57618"/>
        <dbReference type="ChEBI" id="CHEBI:58210"/>
    </reaction>
    <physiologicalReaction direction="left-to-right" evidence="34">
        <dbReference type="Rhea" id="RHEA:46381"/>
    </physiologicalReaction>
</comment>
<dbReference type="Bgee" id="ENSXETG00000029941">
    <property type="expression patterns" value="Expressed in heart and 7 other cell types or tissues"/>
</dbReference>
<keyword evidence="20" id="KW-1207">Sterol metabolism</keyword>
<reference evidence="48" key="2">
    <citation type="submission" date="2020-05" db="UniProtKB">
        <authorList>
            <consortium name="Ensembl"/>
        </authorList>
    </citation>
    <scope>IDENTIFICATION</scope>
</reference>
<keyword evidence="15 46" id="KW-0408">Iron</keyword>
<dbReference type="PRINTS" id="PR00463">
    <property type="entry name" value="EP450I"/>
</dbReference>
<comment type="catalytic activity">
    <reaction evidence="39">
        <text>desmosterol + reduced [NADPH--hemoprotein reductase] + O2 = (24S)-25-epoxycholesterol + oxidized [NADPH--hemoprotein reductase] + H2O + H(+)</text>
        <dbReference type="Rhea" id="RHEA:53232"/>
        <dbReference type="Rhea" id="RHEA-COMP:11964"/>
        <dbReference type="Rhea" id="RHEA-COMP:11965"/>
        <dbReference type="ChEBI" id="CHEBI:15377"/>
        <dbReference type="ChEBI" id="CHEBI:15378"/>
        <dbReference type="ChEBI" id="CHEBI:15379"/>
        <dbReference type="ChEBI" id="CHEBI:17737"/>
        <dbReference type="ChEBI" id="CHEBI:41633"/>
        <dbReference type="ChEBI" id="CHEBI:57618"/>
        <dbReference type="ChEBI" id="CHEBI:58210"/>
    </reaction>
    <physiologicalReaction direction="left-to-right" evidence="39">
        <dbReference type="Rhea" id="RHEA:53233"/>
    </physiologicalReaction>
</comment>
<comment type="catalytic activity">
    <reaction evidence="30">
        <text>cholesterol + reduced [NADPH--hemoprotein reductase] + O2 = (24S)-hydroxycholesterol + oxidized [NADPH--hemoprotein reductase] + H2O + H(+)</text>
        <dbReference type="Rhea" id="RHEA:22716"/>
        <dbReference type="Rhea" id="RHEA-COMP:11964"/>
        <dbReference type="Rhea" id="RHEA-COMP:11965"/>
        <dbReference type="ChEBI" id="CHEBI:15377"/>
        <dbReference type="ChEBI" id="CHEBI:15378"/>
        <dbReference type="ChEBI" id="CHEBI:15379"/>
        <dbReference type="ChEBI" id="CHEBI:16113"/>
        <dbReference type="ChEBI" id="CHEBI:34310"/>
        <dbReference type="ChEBI" id="CHEBI:57618"/>
        <dbReference type="ChEBI" id="CHEBI:58210"/>
        <dbReference type="EC" id="1.14.14.25"/>
    </reaction>
    <physiologicalReaction direction="left-to-right" evidence="30">
        <dbReference type="Rhea" id="RHEA:22717"/>
    </physiologicalReaction>
</comment>
<dbReference type="InterPro" id="IPR002401">
    <property type="entry name" value="Cyt_P450_E_grp-I"/>
</dbReference>
<evidence type="ECO:0000256" key="25">
    <source>
        <dbReference type="ARBA" id="ARBA00049645"/>
    </source>
</evidence>
<protein>
    <recommendedName>
        <fullName evidence="42">Cholesterol 24-hydroxylase</fullName>
        <ecNumber evidence="41">1.14.14.25</ecNumber>
    </recommendedName>
    <alternativeName>
        <fullName evidence="44">Cholesterol 24-monooxygenase</fullName>
    </alternativeName>
    <alternativeName>
        <fullName evidence="43">Cholesterol 24S-hydroxylase</fullName>
    </alternativeName>
    <alternativeName>
        <fullName evidence="45">Cytochrome P450 46A1</fullName>
    </alternativeName>
</protein>
<evidence type="ECO:0000256" key="41">
    <source>
        <dbReference type="ARBA" id="ARBA00066440"/>
    </source>
</evidence>
<evidence type="ECO:0000256" key="6">
    <source>
        <dbReference type="ARBA" id="ARBA00010617"/>
    </source>
</evidence>
<comment type="pathway">
    <text evidence="5">Lipid metabolism; C21-steroid hormone metabolism.</text>
</comment>
<comment type="catalytic activity">
    <reaction evidence="28">
        <text>(24S)-hydroxycholesterol + reduced [NADPH--hemoprotein reductase] + O2 = 24S,25-dihydroxycholesterol + oxidized [NADPH--hemoprotein reductase] + H2O + H(+)</text>
        <dbReference type="Rhea" id="RHEA:46384"/>
        <dbReference type="Rhea" id="RHEA-COMP:11964"/>
        <dbReference type="Rhea" id="RHEA-COMP:11965"/>
        <dbReference type="ChEBI" id="CHEBI:15377"/>
        <dbReference type="ChEBI" id="CHEBI:15378"/>
        <dbReference type="ChEBI" id="CHEBI:15379"/>
        <dbReference type="ChEBI" id="CHEBI:34310"/>
        <dbReference type="ChEBI" id="CHEBI:57618"/>
        <dbReference type="ChEBI" id="CHEBI:58210"/>
        <dbReference type="ChEBI" id="CHEBI:86074"/>
    </reaction>
    <physiologicalReaction direction="left-to-right" evidence="28">
        <dbReference type="Rhea" id="RHEA:46385"/>
    </physiologicalReaction>
</comment>
<keyword evidence="9 47" id="KW-0812">Transmembrane</keyword>
<organism evidence="48">
    <name type="scientific">Xenopus tropicalis</name>
    <name type="common">Western clawed frog</name>
    <name type="synonym">Silurana tropicalis</name>
    <dbReference type="NCBI Taxonomy" id="8364"/>
    <lineage>
        <taxon>Eukaryota</taxon>
        <taxon>Metazoa</taxon>
        <taxon>Chordata</taxon>
        <taxon>Craniata</taxon>
        <taxon>Vertebrata</taxon>
        <taxon>Euteleostomi</taxon>
        <taxon>Amphibia</taxon>
        <taxon>Batrachia</taxon>
        <taxon>Anura</taxon>
        <taxon>Pipoidea</taxon>
        <taxon>Pipidae</taxon>
        <taxon>Xenopodinae</taxon>
        <taxon>Xenopus</taxon>
        <taxon>Silurana</taxon>
    </lineage>
</organism>
<evidence type="ECO:0000256" key="8">
    <source>
        <dbReference type="ARBA" id="ARBA00022617"/>
    </source>
</evidence>
<dbReference type="GO" id="GO:0098793">
    <property type="term" value="C:presynapse"/>
    <property type="evidence" value="ECO:0007669"/>
    <property type="project" value="UniProtKB-SubCell"/>
</dbReference>
<dbReference type="PANTHER" id="PTHR24293:SF0">
    <property type="entry name" value="CYP46A1 PROTEIN-RELATED"/>
    <property type="match status" value="1"/>
</dbReference>
<evidence type="ECO:0000256" key="23">
    <source>
        <dbReference type="ARBA" id="ARBA00034106"/>
    </source>
</evidence>
<keyword evidence="8 46" id="KW-0349">Heme</keyword>
<evidence type="ECO:0000256" key="27">
    <source>
        <dbReference type="ARBA" id="ARBA00050344"/>
    </source>
</evidence>
<evidence type="ECO:0000256" key="5">
    <source>
        <dbReference type="ARBA" id="ARBA00005108"/>
    </source>
</evidence>
<dbReference type="SUPFAM" id="SSF48264">
    <property type="entry name" value="Cytochrome P450"/>
    <property type="match status" value="1"/>
</dbReference>
<comment type="catalytic activity">
    <reaction evidence="27">
        <text>testosterone + reduced [NADPH--hemoprotein reductase] + O2 = 2-hydroxytestosterone + oxidized [NADPH--hemoprotein reductase] + H2O + H(+)</text>
        <dbReference type="Rhea" id="RHEA:46300"/>
        <dbReference type="Rhea" id="RHEA-COMP:11964"/>
        <dbReference type="Rhea" id="RHEA-COMP:11965"/>
        <dbReference type="ChEBI" id="CHEBI:15377"/>
        <dbReference type="ChEBI" id="CHEBI:15378"/>
        <dbReference type="ChEBI" id="CHEBI:15379"/>
        <dbReference type="ChEBI" id="CHEBI:17347"/>
        <dbReference type="ChEBI" id="CHEBI:57618"/>
        <dbReference type="ChEBI" id="CHEBI:58210"/>
        <dbReference type="ChEBI" id="CHEBI:86013"/>
    </reaction>
    <physiologicalReaction direction="left-to-right" evidence="27">
        <dbReference type="Rhea" id="RHEA:46301"/>
    </physiologicalReaction>
</comment>
<evidence type="ECO:0000256" key="1">
    <source>
        <dbReference type="ARBA" id="ARBA00001971"/>
    </source>
</evidence>
<evidence type="ECO:0000256" key="3">
    <source>
        <dbReference type="ARBA" id="ARBA00004279"/>
    </source>
</evidence>
<dbReference type="GO" id="GO:0033781">
    <property type="term" value="F:cholesterol 24-hydroxylase activity"/>
    <property type="evidence" value="ECO:0007669"/>
    <property type="project" value="UniProtKB-EC"/>
</dbReference>
<comment type="cofactor">
    <cofactor evidence="1 46">
        <name>heme</name>
        <dbReference type="ChEBI" id="CHEBI:30413"/>
    </cofactor>
</comment>
<keyword evidence="13 47" id="KW-1133">Transmembrane helix</keyword>
<accession>A0A6I8PZJ9</accession>
<dbReference type="PANTHER" id="PTHR24293">
    <property type="entry name" value="CYTOCHROME P450 FAMILY 46 SUBFAMILY A"/>
    <property type="match status" value="1"/>
</dbReference>
<keyword evidence="14" id="KW-0560">Oxidoreductase</keyword>
<feature type="transmembrane region" description="Helical" evidence="47">
    <location>
        <begin position="12"/>
        <end position="34"/>
    </location>
</feature>
<evidence type="ECO:0000256" key="40">
    <source>
        <dbReference type="ARBA" id="ARBA00054645"/>
    </source>
</evidence>
<evidence type="ECO:0000256" key="45">
    <source>
        <dbReference type="ARBA" id="ARBA00080170"/>
    </source>
</evidence>
<dbReference type="InterPro" id="IPR036396">
    <property type="entry name" value="Cyt_P450_sf"/>
</dbReference>
<evidence type="ECO:0000256" key="44">
    <source>
        <dbReference type="ARBA" id="ARBA00079170"/>
    </source>
</evidence>
<comment type="catalytic activity">
    <reaction evidence="26">
        <text>desmosterol + reduced [NADPH--hemoprotein reductase] + O2 = (24Z),26-hydroxydesmosterol + oxidized [NADPH--hemoprotein reductase] + H2O + H(+)</text>
        <dbReference type="Rhea" id="RHEA:53236"/>
        <dbReference type="Rhea" id="RHEA-COMP:11964"/>
        <dbReference type="Rhea" id="RHEA-COMP:11965"/>
        <dbReference type="ChEBI" id="CHEBI:15377"/>
        <dbReference type="ChEBI" id="CHEBI:15378"/>
        <dbReference type="ChEBI" id="CHEBI:15379"/>
        <dbReference type="ChEBI" id="CHEBI:17737"/>
        <dbReference type="ChEBI" id="CHEBI:57618"/>
        <dbReference type="ChEBI" id="CHEBI:58210"/>
        <dbReference type="ChEBI" id="CHEBI:137053"/>
    </reaction>
    <physiologicalReaction direction="left-to-right" evidence="26">
        <dbReference type="Rhea" id="RHEA:53237"/>
    </physiologicalReaction>
</comment>
<dbReference type="GO" id="GO:0020037">
    <property type="term" value="F:heme binding"/>
    <property type="evidence" value="ECO:0007669"/>
    <property type="project" value="InterPro"/>
</dbReference>
<evidence type="ECO:0000256" key="31">
    <source>
        <dbReference type="ARBA" id="ARBA00051188"/>
    </source>
</evidence>
<comment type="catalytic activity">
    <reaction evidence="31">
        <text>testosterone + reduced [NADPH--hemoprotein reductase] + O2 = 16beta,17beta-dihydroxyandrost-4-en-3-one + oxidized [NADPH--hemoprotein reductase] + H2O + H(+)</text>
        <dbReference type="Rhea" id="RHEA:46304"/>
        <dbReference type="Rhea" id="RHEA-COMP:11964"/>
        <dbReference type="Rhea" id="RHEA-COMP:11965"/>
        <dbReference type="ChEBI" id="CHEBI:15377"/>
        <dbReference type="ChEBI" id="CHEBI:15378"/>
        <dbReference type="ChEBI" id="CHEBI:15379"/>
        <dbReference type="ChEBI" id="CHEBI:17347"/>
        <dbReference type="ChEBI" id="CHEBI:57618"/>
        <dbReference type="ChEBI" id="CHEBI:58210"/>
        <dbReference type="ChEBI" id="CHEBI:83027"/>
    </reaction>
    <physiologicalReaction direction="left-to-right" evidence="31">
        <dbReference type="Rhea" id="RHEA:46305"/>
    </physiologicalReaction>
</comment>
<evidence type="ECO:0000256" key="46">
    <source>
        <dbReference type="PIRSR" id="PIRSR602401-1"/>
    </source>
</evidence>
<gene>
    <name evidence="48" type="primary">LOC100498621</name>
</gene>
<comment type="pathway">
    <text evidence="25">Steroid metabolism; cholesterol degradation.</text>
</comment>
<comment type="subcellular location">
    <subcellularLocation>
        <location evidence="3">Cell projection</location>
        <location evidence="3">Dendrite</location>
    </subcellularLocation>
    <subcellularLocation>
        <location evidence="4">Endoplasmic reticulum membrane</location>
        <topology evidence="4">Single-pass membrane protein</topology>
    </subcellularLocation>
    <subcellularLocation>
        <location evidence="2">Microsome membrane</location>
        <topology evidence="2">Single-pass membrane protein</topology>
    </subcellularLocation>
    <subcellularLocation>
        <location evidence="24">Postsynapse</location>
    </subcellularLocation>
    <subcellularLocation>
        <location evidence="23">Presynapse</location>
    </subcellularLocation>
</comment>
<dbReference type="GO" id="GO:0005506">
    <property type="term" value="F:iron ion binding"/>
    <property type="evidence" value="ECO:0007669"/>
    <property type="project" value="InterPro"/>
</dbReference>
<keyword evidence="22" id="KW-0966">Cell projection</keyword>
<evidence type="ECO:0000256" key="42">
    <source>
        <dbReference type="ARBA" id="ARBA00068948"/>
    </source>
</evidence>
<dbReference type="FunFam" id="1.10.630.10:FF:000031">
    <property type="entry name" value="cholesterol 24-hydroxylase isoform X2"/>
    <property type="match status" value="1"/>
</dbReference>
<evidence type="ECO:0000256" key="24">
    <source>
        <dbReference type="ARBA" id="ARBA00034110"/>
    </source>
</evidence>
<keyword evidence="12" id="KW-0492">Microsome</keyword>
<dbReference type="EC" id="1.14.14.25" evidence="41"/>
<comment type="catalytic activity">
    <reaction evidence="38">
        <text>progesterone + reduced [NADPH--hemoprotein reductase] + O2 = 17alpha-hydroxyprogesterone + oxidized [NADPH--hemoprotein reductase] + H2O + H(+)</text>
        <dbReference type="Rhea" id="RHEA:46308"/>
        <dbReference type="Rhea" id="RHEA-COMP:11964"/>
        <dbReference type="Rhea" id="RHEA-COMP:11965"/>
        <dbReference type="ChEBI" id="CHEBI:15377"/>
        <dbReference type="ChEBI" id="CHEBI:15378"/>
        <dbReference type="ChEBI" id="CHEBI:15379"/>
        <dbReference type="ChEBI" id="CHEBI:17026"/>
        <dbReference type="ChEBI" id="CHEBI:17252"/>
        <dbReference type="ChEBI" id="CHEBI:57618"/>
        <dbReference type="ChEBI" id="CHEBI:58210"/>
    </reaction>
    <physiologicalReaction direction="left-to-right" evidence="38">
        <dbReference type="Rhea" id="RHEA:46309"/>
    </physiologicalReaction>
</comment>
<evidence type="ECO:0000256" key="11">
    <source>
        <dbReference type="ARBA" id="ARBA00022824"/>
    </source>
</evidence>
<evidence type="ECO:0000256" key="9">
    <source>
        <dbReference type="ARBA" id="ARBA00022692"/>
    </source>
</evidence>
<evidence type="ECO:0000256" key="7">
    <source>
        <dbReference type="ARBA" id="ARBA00022548"/>
    </source>
</evidence>
<evidence type="ECO:0000256" key="22">
    <source>
        <dbReference type="ARBA" id="ARBA00023273"/>
    </source>
</evidence>
<comment type="catalytic activity">
    <reaction evidence="35">
        <text>cholestanol + reduced [NADPH--hemoprotein reductase] + O2 = (24S)-hydroxycholestanol + oxidized [NADPH--hemoprotein reductase] + H2O + H(+)</text>
        <dbReference type="Rhea" id="RHEA:53808"/>
        <dbReference type="Rhea" id="RHEA-COMP:11964"/>
        <dbReference type="Rhea" id="RHEA-COMP:11965"/>
        <dbReference type="ChEBI" id="CHEBI:15377"/>
        <dbReference type="ChEBI" id="CHEBI:15378"/>
        <dbReference type="ChEBI" id="CHEBI:15379"/>
        <dbReference type="ChEBI" id="CHEBI:57618"/>
        <dbReference type="ChEBI" id="CHEBI:58210"/>
        <dbReference type="ChEBI" id="CHEBI:86570"/>
        <dbReference type="ChEBI" id="CHEBI:137687"/>
    </reaction>
    <physiologicalReaction direction="left-to-right" evidence="35">
        <dbReference type="Rhea" id="RHEA:53809"/>
    </physiologicalReaction>
</comment>
<dbReference type="PRINTS" id="PR00385">
    <property type="entry name" value="P450"/>
</dbReference>
<proteinExistence type="inferred from homology"/>
<dbReference type="Ensembl" id="ENSXETT00000062647">
    <property type="protein sequence ID" value="ENSXETP00000060109"/>
    <property type="gene ID" value="ENSXETG00000029941"/>
</dbReference>
<evidence type="ECO:0000256" key="14">
    <source>
        <dbReference type="ARBA" id="ARBA00023002"/>
    </source>
</evidence>
<keyword evidence="19 47" id="KW-0472">Membrane</keyword>
<evidence type="ECO:0000256" key="17">
    <source>
        <dbReference type="ARBA" id="ARBA00023033"/>
    </source>
</evidence>
<evidence type="ECO:0000313" key="48">
    <source>
        <dbReference type="Ensembl" id="ENSXETP00000060109"/>
    </source>
</evidence>
<evidence type="ECO:0000256" key="2">
    <source>
        <dbReference type="ARBA" id="ARBA00004111"/>
    </source>
</evidence>
<dbReference type="CDD" id="cd20613">
    <property type="entry name" value="CYP46A1-like"/>
    <property type="match status" value="1"/>
</dbReference>
<comment type="catalytic activity">
    <reaction evidence="37">
        <text>7-dehydrocholesterol + reduced [NADPH--hemoprotein reductase] + O2 = cholesta-5,7-dien-3beta,24S-diol + oxidized [NADPH--hemoprotein reductase] + H2O + H(+)</text>
        <dbReference type="Rhea" id="RHEA:53244"/>
        <dbReference type="Rhea" id="RHEA-COMP:11964"/>
        <dbReference type="Rhea" id="RHEA-COMP:11965"/>
        <dbReference type="ChEBI" id="CHEBI:15377"/>
        <dbReference type="ChEBI" id="CHEBI:15378"/>
        <dbReference type="ChEBI" id="CHEBI:15379"/>
        <dbReference type="ChEBI" id="CHEBI:17759"/>
        <dbReference type="ChEBI" id="CHEBI:57618"/>
        <dbReference type="ChEBI" id="CHEBI:58210"/>
        <dbReference type="ChEBI" id="CHEBI:137061"/>
    </reaction>
    <physiologicalReaction direction="left-to-right" evidence="37">
        <dbReference type="Rhea" id="RHEA:53245"/>
    </physiologicalReaction>
</comment>
<comment type="similarity">
    <text evidence="6">Belongs to the cytochrome P450 family.</text>
</comment>
<evidence type="ECO:0000256" key="47">
    <source>
        <dbReference type="SAM" id="Phobius"/>
    </source>
</evidence>
<dbReference type="Gene3D" id="1.10.630.10">
    <property type="entry name" value="Cytochrome P450"/>
    <property type="match status" value="1"/>
</dbReference>
<evidence type="ECO:0000256" key="16">
    <source>
        <dbReference type="ARBA" id="ARBA00023018"/>
    </source>
</evidence>
<comment type="catalytic activity">
    <reaction evidence="32">
        <text>testosterone + reduced [NADPH--hemoprotein reductase] + O2 = 6beta,17beta-dihydroxyandrost-4-en-3-one + oxidized [NADPH--hemoprotein reductase] + H2O + H(+)</text>
        <dbReference type="Rhea" id="RHEA:46296"/>
        <dbReference type="Rhea" id="RHEA-COMP:11964"/>
        <dbReference type="Rhea" id="RHEA-COMP:11965"/>
        <dbReference type="ChEBI" id="CHEBI:15377"/>
        <dbReference type="ChEBI" id="CHEBI:15378"/>
        <dbReference type="ChEBI" id="CHEBI:15379"/>
        <dbReference type="ChEBI" id="CHEBI:17347"/>
        <dbReference type="ChEBI" id="CHEBI:34477"/>
        <dbReference type="ChEBI" id="CHEBI:57618"/>
        <dbReference type="ChEBI" id="CHEBI:58210"/>
    </reaction>
    <physiologicalReaction direction="left-to-right" evidence="32">
        <dbReference type="Rhea" id="RHEA:46297"/>
    </physiologicalReaction>
</comment>
<evidence type="ECO:0000256" key="43">
    <source>
        <dbReference type="ARBA" id="ARBA00077287"/>
    </source>
</evidence>
<keyword evidence="11" id="KW-0256">Endoplasmic reticulum</keyword>
<dbReference type="GO" id="GO:0030425">
    <property type="term" value="C:dendrite"/>
    <property type="evidence" value="ECO:0007669"/>
    <property type="project" value="UniProtKB-SubCell"/>
</dbReference>
<evidence type="ECO:0000256" key="21">
    <source>
        <dbReference type="ARBA" id="ARBA00023221"/>
    </source>
</evidence>
<evidence type="ECO:0000256" key="20">
    <source>
        <dbReference type="ARBA" id="ARBA00023166"/>
    </source>
</evidence>
<evidence type="ECO:0000256" key="39">
    <source>
        <dbReference type="ARBA" id="ARBA00052870"/>
    </source>
</evidence>
<evidence type="ECO:0000256" key="32">
    <source>
        <dbReference type="ARBA" id="ARBA00051503"/>
    </source>
</evidence>
<dbReference type="GeneTree" id="ENSGT00940000156927"/>
<keyword evidence="21" id="KW-0753">Steroid metabolism</keyword>
<evidence type="ECO:0000256" key="12">
    <source>
        <dbReference type="ARBA" id="ARBA00022848"/>
    </source>
</evidence>
<dbReference type="InterPro" id="IPR001128">
    <property type="entry name" value="Cyt_P450"/>
</dbReference>
<reference evidence="48" key="1">
    <citation type="journal article" date="2010" name="Science">
        <title>The genome of the Western clawed frog Xenopus tropicalis.</title>
        <authorList>
            <person name="Hellsten U."/>
            <person name="Harland R.M."/>
            <person name="Gilchrist M.J."/>
            <person name="Hendrix D."/>
            <person name="Jurka J."/>
            <person name="Kapitonov V."/>
            <person name="Ovcharenko I."/>
            <person name="Putnam N.H."/>
            <person name="Shu S."/>
            <person name="Taher L."/>
            <person name="Blitz I.L."/>
            <person name="Blumberg B."/>
            <person name="Dichmann D.S."/>
            <person name="Dubchak I."/>
            <person name="Amaya E."/>
            <person name="Detter J.C."/>
            <person name="Fletcher R."/>
            <person name="Gerhard D.S."/>
            <person name="Goodstein D."/>
            <person name="Graves T."/>
            <person name="Grigoriev I.V."/>
            <person name="Grimwood J."/>
            <person name="Kawashima T."/>
            <person name="Lindquist E."/>
            <person name="Lucas S.M."/>
            <person name="Mead P.E."/>
            <person name="Mitros T."/>
            <person name="Ogino H."/>
            <person name="Ohta Y."/>
            <person name="Poliakov A.V."/>
            <person name="Pollet N."/>
            <person name="Robert J."/>
            <person name="Salamov A."/>
            <person name="Sater A.K."/>
            <person name="Schmutz J."/>
            <person name="Terry A."/>
            <person name="Vize P.D."/>
            <person name="Warren W.C."/>
            <person name="Wells D."/>
            <person name="Wills A."/>
            <person name="Wilson R.K."/>
            <person name="Zimmerman L.B."/>
            <person name="Zorn A.M."/>
            <person name="Grainger R."/>
            <person name="Grammer T."/>
            <person name="Khokha M.K."/>
            <person name="Richardson P.M."/>
            <person name="Rokhsar D.S."/>
        </authorList>
    </citation>
    <scope>NUCLEOTIDE SEQUENCE [LARGE SCALE GENOMIC DNA]</scope>
    <source>
        <strain evidence="48">Nigerian</strain>
    </source>
</reference>
<dbReference type="Pfam" id="PF00067">
    <property type="entry name" value="p450"/>
    <property type="match status" value="1"/>
</dbReference>
<keyword evidence="17" id="KW-0503">Monooxygenase</keyword>
<evidence type="ECO:0000256" key="4">
    <source>
        <dbReference type="ARBA" id="ARBA00004389"/>
    </source>
</evidence>
<evidence type="ECO:0000256" key="10">
    <source>
        <dbReference type="ARBA" id="ARBA00022723"/>
    </source>
</evidence>
<keyword evidence="18" id="KW-0443">Lipid metabolism</keyword>
<evidence type="ECO:0000256" key="28">
    <source>
        <dbReference type="ARBA" id="ARBA00050430"/>
    </source>
</evidence>
<comment type="catalytic activity">
    <reaction evidence="29">
        <text>7-dehydrocholesterol + reduced [NADPH--hemoprotein reductase] + O2 = cholesta-5,7-dien-3beta,25-diol + oxidized [NADPH--hemoprotein reductase] + H2O + H(+)</text>
        <dbReference type="Rhea" id="RHEA:53240"/>
        <dbReference type="Rhea" id="RHEA-COMP:11964"/>
        <dbReference type="Rhea" id="RHEA-COMP:11965"/>
        <dbReference type="ChEBI" id="CHEBI:15377"/>
        <dbReference type="ChEBI" id="CHEBI:15378"/>
        <dbReference type="ChEBI" id="CHEBI:15379"/>
        <dbReference type="ChEBI" id="CHEBI:17759"/>
        <dbReference type="ChEBI" id="CHEBI:57618"/>
        <dbReference type="ChEBI" id="CHEBI:58210"/>
        <dbReference type="ChEBI" id="CHEBI:137057"/>
    </reaction>
    <physiologicalReaction direction="left-to-right" evidence="29">
        <dbReference type="Rhea" id="RHEA:53241"/>
    </physiologicalReaction>
</comment>
<evidence type="ECO:0000256" key="37">
    <source>
        <dbReference type="ARBA" id="ARBA00051817"/>
    </source>
</evidence>
<sequence length="504" mass="58371">MWHSVIVHCLSWVYSGFLLIIIGAVVAFLAYCAYIKYMHLKYDDIPGPPRDSFLLGHIPTLSKAEENYSVVHDLFLHWAEIYGPVFKINILHRVMIYSTSPESVKECLMSSKYPKDPYTYNQLFNLFGKRFLGKGLLTDPDHDHWYHQRRIMDPAFSNTYLKEMIGIFNERAEQMMEKLEEKADGHQEVSMHSIINRVTLDVITKVAFGMDLGLVEGNKTDFPNAISKVLTGMMRYMQNPYMQYFPKHWAFVREVQESADLLRKTGKECISQRKKAMQNGEELPKDILTKILQCAELENALDDEIMLDNFITFFIAGQETTANQLSFTVMELTRQPEIMTKLRMEVDEVIGFKRDISYDDIQNLNYMTQVLKESLRFYPPGPGTSRYIKEDTIFEGIKIPGGVPITFNTYVMGRMEKFFQDPFKFDPERFHPAAVKPYFCYFPFALGPRSCLGQIFSQLEAKVILSKLIQRFEFELVPGQSFEIKDTGTLRPRDGVVCTLKSRA</sequence>
<evidence type="ECO:0000256" key="30">
    <source>
        <dbReference type="ARBA" id="ARBA00050991"/>
    </source>
</evidence>
<evidence type="ECO:0000256" key="26">
    <source>
        <dbReference type="ARBA" id="ARBA00050139"/>
    </source>
</evidence>
<evidence type="ECO:0000256" key="15">
    <source>
        <dbReference type="ARBA" id="ARBA00023004"/>
    </source>
</evidence>
<dbReference type="GO" id="GO:0005789">
    <property type="term" value="C:endoplasmic reticulum membrane"/>
    <property type="evidence" value="ECO:0007669"/>
    <property type="project" value="UniProtKB-SubCell"/>
</dbReference>
<comment type="catalytic activity">
    <reaction evidence="33">
        <text>4beta-hydroxycholesterol + reduced [NADPH--hemoprotein reductase] + O2 = 4beta,24S-dihydroxycholesterol + oxidized [NADPH--hemoprotein reductase] + H2O + H(+)</text>
        <dbReference type="Rhea" id="RHEA:46392"/>
        <dbReference type="Rhea" id="RHEA-COMP:11964"/>
        <dbReference type="Rhea" id="RHEA-COMP:11965"/>
        <dbReference type="ChEBI" id="CHEBI:15377"/>
        <dbReference type="ChEBI" id="CHEBI:15378"/>
        <dbReference type="ChEBI" id="CHEBI:15379"/>
        <dbReference type="ChEBI" id="CHEBI:57618"/>
        <dbReference type="ChEBI" id="CHEBI:58210"/>
        <dbReference type="ChEBI" id="CHEBI:85778"/>
        <dbReference type="ChEBI" id="CHEBI:86087"/>
    </reaction>
    <physiologicalReaction direction="left-to-right" evidence="33">
        <dbReference type="Rhea" id="RHEA:46393"/>
    </physiologicalReaction>
</comment>
<comment type="function">
    <text evidence="40">P450 monooxygenase that plays a major role in cholesterol homeostasis in the brain. Primarily catalyzes the hydroxylation (with S stereochemistry) at C-24 of cholesterol side chain, triggering cholesterol diffusion out of neurons and its further degradation. By promoting constant cholesterol elimination in neurons, may activate the mevalonate pathway and coordinate the synthesis of new cholesterol and nonsterol isoprenoids involved in synaptic activity and learning. Further hydroxylates cholesterol derivatives and hormone steroids on both the ring and side chain of these molecules, converting them into active oxysterols involved in lipid signaling and biosynthesis. Acts as an epoxidase converting cholesta-5,24-dien-3beta-ol/desmosterol into (24S),25-epoxycholesterol, an abundant lipid ligand of nuclear NR1H2 and NR1H3 receptors shown to promote neurogenesis in developing brain. May also catalyze the oxidative metabolism of xenobiotics, such as clotrimazole.</text>
</comment>